<gene>
    <name evidence="1" type="ORF">COLAER_00127</name>
</gene>
<reference evidence="1 2" key="1">
    <citation type="submission" date="2007-01" db="EMBL/GenBank/DDBJ databases">
        <title>Draft genome sequence of Collinsella aerofaciens (ATCC 25986).</title>
        <authorList>
            <person name="Sudarsanam P."/>
            <person name="Ley R."/>
            <person name="Guruge J."/>
            <person name="Turnbaugh P.J."/>
            <person name="Mahowald M."/>
            <person name="Liep D."/>
            <person name="Gordon J."/>
        </authorList>
    </citation>
    <scope>NUCLEOTIDE SEQUENCE [LARGE SCALE GENOMIC DNA]</scope>
    <source>
        <strain evidence="2">ATCC 25986 / DSM 3979 / JCM 10188 / KCTC 3647 / NCTC 11838 / VPI 1003</strain>
    </source>
</reference>
<dbReference type="AntiFam" id="ANF00083">
    <property type="entry name" value="Shadow ORF (opposite leuS)"/>
</dbReference>
<dbReference type="AlphaFoldDB" id="A4E6V2"/>
<accession>A4E6V2</accession>
<name>A4E6V2_COLAA</name>
<evidence type="ECO:0008006" key="3">
    <source>
        <dbReference type="Google" id="ProtNLM"/>
    </source>
</evidence>
<reference evidence="1 2" key="2">
    <citation type="submission" date="2007-04" db="EMBL/GenBank/DDBJ databases">
        <authorList>
            <person name="Fulton L."/>
            <person name="Clifton S."/>
            <person name="Fulton B."/>
            <person name="Xu J."/>
            <person name="Minx P."/>
            <person name="Mardis E.R."/>
            <person name="Wilson R.K."/>
        </authorList>
    </citation>
    <scope>NUCLEOTIDE SEQUENCE [LARGE SCALE GENOMIC DNA]</scope>
    <source>
        <strain evidence="2">ATCC 25986 / DSM 3979 / JCM 10188 / KCTC 3647 / NCTC 11838 / VPI 1003</strain>
    </source>
</reference>
<protein>
    <recommendedName>
        <fullName evidence="3">NAD-specific glutamate dehydrogenase</fullName>
    </recommendedName>
</protein>
<proteinExistence type="predicted"/>
<sequence>MPQLVGPERADGGKDTHDVLGHAVAQSLIAVSTLGGVEVGARRVDELHDGRDRGVELAAIEVLGALGDGAVTLAIELHRDLVERGLVEGHVGVAGLDELPNDTPGALDEAVGALNGLGIPVEVLLGRGDKQDRQTHGVGAVGFDDRARGHDVALGLGHGVAVLVLDHALAQQVGEGLVHAQQAQVAQRLGKEAAVEQVQNGVLNAADVVIDGHPTVGGLAGEGQLGVVRIGIAQVIPAGAGEGVHGIGLAFGRATADRAGGLVELLALGEGFAGAQVQVLGQRHRQLILGHGHDAAVLAVDGRDGVAPITLTADEPVAQAELDLATTAAHGLEVGHDGSLALGVLTAAHAGVLAGLDQRALGSVGAIPVDGLGMEGIDGLAAGLDGSAIVIVQDDRHDRQVVLAGKLKVALVAAGNGHDGTGAVVGNDIIGNPHGDFLAVDGVYHIAAREGTVLLEGALGTLDGRDMLGVLDDLGDGLLVLRTLDELVQAGVLGSQDKEGDAKKGIGTRGEDGDLALIALDGLAILVAQGKVDLGALGATDPVGLHLLDALGPAGELLQVVEQLLGVLGDLEVPLLQVALLGLGAAAPALTLGDLLVGQNGLAVRTPVDRVLLAVDQALFPQLLKDPLTPAVVVGAAGLDHAIQIVGEAHALHRSERLVHVLIRPGSSLRVVLDSGVLGRQAKGVKADGVQHVVTAHAGLTGHGIADGIVARVAHMQVARRIREHLEHVLLGLTVVGVDSKEVGVLPGLHPLGLNGLRVVGRDLILMICAIAHISSFVSWVGAGRSYLCSLLRTVLLARRAH</sequence>
<evidence type="ECO:0000313" key="2">
    <source>
        <dbReference type="Proteomes" id="UP000002979"/>
    </source>
</evidence>
<comment type="caution">
    <text evidence="1">The sequence shown here is derived from an EMBL/GenBank/DDBJ whole genome shotgun (WGS) entry which is preliminary data.</text>
</comment>
<evidence type="ECO:0000313" key="1">
    <source>
        <dbReference type="EMBL" id="EBA40460.1"/>
    </source>
</evidence>
<dbReference type="EMBL" id="AAVN02000001">
    <property type="protein sequence ID" value="EBA40460.1"/>
    <property type="molecule type" value="Genomic_DNA"/>
</dbReference>
<dbReference type="Proteomes" id="UP000002979">
    <property type="component" value="Unassembled WGS sequence"/>
</dbReference>
<organism evidence="1 2">
    <name type="scientific">Collinsella aerofaciens (strain ATCC 25986 / DSM 3979 / JCM 10188 / KCTC 3647 / NCTC 11838 / VPI 1003)</name>
    <dbReference type="NCBI Taxonomy" id="411903"/>
    <lineage>
        <taxon>Bacteria</taxon>
        <taxon>Bacillati</taxon>
        <taxon>Actinomycetota</taxon>
        <taxon>Coriobacteriia</taxon>
        <taxon>Coriobacteriales</taxon>
        <taxon>Coriobacteriaceae</taxon>
        <taxon>Collinsella</taxon>
    </lineage>
</organism>